<dbReference type="EMBL" id="NAJL01000050">
    <property type="protein sequence ID" value="TKA23878.1"/>
    <property type="molecule type" value="Genomic_DNA"/>
</dbReference>
<protein>
    <submittedName>
        <fullName evidence="2">Uncharacterized protein</fullName>
    </submittedName>
</protein>
<keyword evidence="3" id="KW-1185">Reference proteome</keyword>
<evidence type="ECO:0000256" key="1">
    <source>
        <dbReference type="SAM" id="Phobius"/>
    </source>
</evidence>
<sequence length="368" mass="39750">MASHVPFLAVRPNEQFSTEINAREFATPFNSITTSSAPNMDSSEAPILSRVTPASASRIPAALRFVLVCFSSFALSALLYTLSVDWAGYELAAVSRDFTGQWQTGMVVARKMTELSVAWYAGYDWKDLAGLACLSNLPYYFLLHIFYDLHLSACFIALSIDISSIAIPFALLRPLIHAHEPGKTANQQVAQDPYIFGLMALFGSAIYAVTIYSSLYTWLPVHIVTHFEEVRSLHGAHDASVMLLLGTLIPVGWATSQFLFTPVVGSRGNPGLTDPKIHPEKVNFDPEGATLGETLAYNLGLGAHGFPKRAEVLAKRTAVLVACSVTTTTVRTVMTVAGTEPLGAIGWASVWGVAGALTSVAYAWAENE</sequence>
<keyword evidence="1" id="KW-0812">Transmembrane</keyword>
<feature type="transmembrane region" description="Helical" evidence="1">
    <location>
        <begin position="239"/>
        <end position="260"/>
    </location>
</feature>
<proteinExistence type="predicted"/>
<keyword evidence="1" id="KW-1133">Transmembrane helix</keyword>
<evidence type="ECO:0000313" key="3">
    <source>
        <dbReference type="Proteomes" id="UP000308549"/>
    </source>
</evidence>
<feature type="transmembrane region" description="Helical" evidence="1">
    <location>
        <begin position="193"/>
        <end position="219"/>
    </location>
</feature>
<gene>
    <name evidence="2" type="ORF">B0A50_07013</name>
</gene>
<feature type="transmembrane region" description="Helical" evidence="1">
    <location>
        <begin position="149"/>
        <end position="172"/>
    </location>
</feature>
<name>A0A4U0TPA7_9PEZI</name>
<reference evidence="2 3" key="1">
    <citation type="submission" date="2017-03" db="EMBL/GenBank/DDBJ databases">
        <title>Genomes of endolithic fungi from Antarctica.</title>
        <authorList>
            <person name="Coleine C."/>
            <person name="Masonjones S."/>
            <person name="Stajich J.E."/>
        </authorList>
    </citation>
    <scope>NUCLEOTIDE SEQUENCE [LARGE SCALE GENOMIC DNA]</scope>
    <source>
        <strain evidence="2 3">CCFEE 6315</strain>
    </source>
</reference>
<dbReference type="AlphaFoldDB" id="A0A4U0TPA7"/>
<evidence type="ECO:0000313" key="2">
    <source>
        <dbReference type="EMBL" id="TKA23878.1"/>
    </source>
</evidence>
<organism evidence="2 3">
    <name type="scientific">Salinomyces thailandicus</name>
    <dbReference type="NCBI Taxonomy" id="706561"/>
    <lineage>
        <taxon>Eukaryota</taxon>
        <taxon>Fungi</taxon>
        <taxon>Dikarya</taxon>
        <taxon>Ascomycota</taxon>
        <taxon>Pezizomycotina</taxon>
        <taxon>Dothideomycetes</taxon>
        <taxon>Dothideomycetidae</taxon>
        <taxon>Mycosphaerellales</taxon>
        <taxon>Teratosphaeriaceae</taxon>
        <taxon>Salinomyces</taxon>
    </lineage>
</organism>
<dbReference type="OrthoDB" id="5394254at2759"/>
<dbReference type="Proteomes" id="UP000308549">
    <property type="component" value="Unassembled WGS sequence"/>
</dbReference>
<accession>A0A4U0TPA7</accession>
<comment type="caution">
    <text evidence="2">The sequence shown here is derived from an EMBL/GenBank/DDBJ whole genome shotgun (WGS) entry which is preliminary data.</text>
</comment>
<feature type="transmembrane region" description="Helical" evidence="1">
    <location>
        <begin position="344"/>
        <end position="365"/>
    </location>
</feature>
<feature type="transmembrane region" description="Helical" evidence="1">
    <location>
        <begin position="62"/>
        <end position="82"/>
    </location>
</feature>
<keyword evidence="1" id="KW-0472">Membrane</keyword>